<feature type="compositionally biased region" description="Low complexity" evidence="1">
    <location>
        <begin position="166"/>
        <end position="190"/>
    </location>
</feature>
<name>A0A915NTG5_9BILA</name>
<feature type="compositionally biased region" description="Low complexity" evidence="1">
    <location>
        <begin position="389"/>
        <end position="434"/>
    </location>
</feature>
<dbReference type="SUPFAM" id="SSF57903">
    <property type="entry name" value="FYVE/PHD zinc finger"/>
    <property type="match status" value="1"/>
</dbReference>
<evidence type="ECO:0000313" key="2">
    <source>
        <dbReference type="Proteomes" id="UP000887560"/>
    </source>
</evidence>
<feature type="compositionally biased region" description="Polar residues" evidence="1">
    <location>
        <begin position="485"/>
        <end position="500"/>
    </location>
</feature>
<feature type="region of interest" description="Disordered" evidence="1">
    <location>
        <begin position="108"/>
        <end position="142"/>
    </location>
</feature>
<dbReference type="Proteomes" id="UP000887560">
    <property type="component" value="Unplaced"/>
</dbReference>
<feature type="compositionally biased region" description="Basic and acidic residues" evidence="1">
    <location>
        <begin position="710"/>
        <end position="732"/>
    </location>
</feature>
<reference evidence="3" key="1">
    <citation type="submission" date="2022-11" db="UniProtKB">
        <authorList>
            <consortium name="WormBaseParasite"/>
        </authorList>
    </citation>
    <scope>IDENTIFICATION</scope>
</reference>
<feature type="region of interest" description="Disordered" evidence="1">
    <location>
        <begin position="700"/>
        <end position="763"/>
    </location>
</feature>
<evidence type="ECO:0000313" key="3">
    <source>
        <dbReference type="WBParaSite" id="scf7180000421577.g7261"/>
    </source>
</evidence>
<organism evidence="2 3">
    <name type="scientific">Meloidogyne floridensis</name>
    <dbReference type="NCBI Taxonomy" id="298350"/>
    <lineage>
        <taxon>Eukaryota</taxon>
        <taxon>Metazoa</taxon>
        <taxon>Ecdysozoa</taxon>
        <taxon>Nematoda</taxon>
        <taxon>Chromadorea</taxon>
        <taxon>Rhabditida</taxon>
        <taxon>Tylenchina</taxon>
        <taxon>Tylenchomorpha</taxon>
        <taxon>Tylenchoidea</taxon>
        <taxon>Meloidogynidae</taxon>
        <taxon>Meloidogyninae</taxon>
        <taxon>Meloidogyne</taxon>
    </lineage>
</organism>
<feature type="compositionally biased region" description="Low complexity" evidence="1">
    <location>
        <begin position="451"/>
        <end position="473"/>
    </location>
</feature>
<dbReference type="AlphaFoldDB" id="A0A915NTG5"/>
<feature type="compositionally biased region" description="Gly residues" evidence="1">
    <location>
        <begin position="748"/>
        <end position="757"/>
    </location>
</feature>
<sequence>MANQSQHNDTAVIEHNKRVSFGGEEHVQMILYDDGVENDYSIASYRQQNKSTTYTDPDAPLSRVRVHAEQVELPRPISPPAQITTTTTQPTAIVDAVGSSASGLATPQVTASSTSIQMVNSPPLPSFMKKSEHENENPFRPDEQLYHEVDPIVELYRQKPFPPSPSHGSPVPSHQLLNSQPSSSSHQRSSIRTDKVANGDSGGGGGGASFTEARQEASTHATSSNQPLIMDTSVSVDGLGPPGHAEMVRYMMGQDVPTTTCVSSATSSNISQQQTNFAGAFSNIDSSNDLLKENEQNKQLATTTSSISSHSSTFLQTTSNVDCLGQQQQDDLNSDNFPEDLNGLDGISPIGDLSLTANIIGPNSGGNSNSKFFGFVPTSIANPASANGHQHLQQQQNINSQQNLQQQQFNGPGSAPAGPSCCSSADSGHHSAGGSVSGGTTTGFDYFRRPSSSSSSNVLNQNTDQQRLQQQKIIIRDPFAPDLPPTTSSQFSNPSPLNGHQQHFNDQQQQLMQPTMQPLNWDGKPPADSKSMAELARLGSTDPSRPPMLPLPNVKEGGIPPGGVFPQWSFYNMPLQRQRLEQLYPEGTFAPMGRWSSMPMPMFRPVIPQARVVLMPVKPGMTVSPALIPPWLVGKIPPGLIPMFALPGPNGQAIPVPYNAILPPGMFPPPNVLPPQQLQPNNPSSVKQQCDANISLINSAMTPGTAAPKPKKETAKQRKQRQREEQLVRDQDIQQNQQANFGRSPQMEGGGPGGGQDGSSPFFGHIQLQHQMMQGMQQDACFKVPGRSPPSIKRCTSSIPPSGPGSAPPPVNNCPTLAPMPDQRIHAKGLCFACQQEINQQRKAIQCTAISQGCNQLYHWDCSGLSSDAFAEFCKDFRLEWICQSCFNLKSKEQCLMLAC</sequence>
<evidence type="ECO:0000256" key="1">
    <source>
        <dbReference type="SAM" id="MobiDB-lite"/>
    </source>
</evidence>
<feature type="compositionally biased region" description="Polar residues" evidence="1">
    <location>
        <begin position="108"/>
        <end position="120"/>
    </location>
</feature>
<dbReference type="InterPro" id="IPR013083">
    <property type="entry name" value="Znf_RING/FYVE/PHD"/>
</dbReference>
<feature type="compositionally biased region" description="Polar residues" evidence="1">
    <location>
        <begin position="733"/>
        <end position="743"/>
    </location>
</feature>
<dbReference type="WBParaSite" id="scf7180000421577.g7261">
    <property type="protein sequence ID" value="scf7180000421577.g7261"/>
    <property type="gene ID" value="scf7180000421577.g7261"/>
</dbReference>
<accession>A0A915NTG5</accession>
<feature type="compositionally biased region" description="Basic and acidic residues" evidence="1">
    <location>
        <begin position="129"/>
        <end position="142"/>
    </location>
</feature>
<keyword evidence="2" id="KW-1185">Reference proteome</keyword>
<protein>
    <submittedName>
        <fullName evidence="3">PHD-type domain-containing protein</fullName>
    </submittedName>
</protein>
<dbReference type="Gene3D" id="3.30.40.10">
    <property type="entry name" value="Zinc/RING finger domain, C3HC4 (zinc finger)"/>
    <property type="match status" value="1"/>
</dbReference>
<feature type="region of interest" description="Disordered" evidence="1">
    <location>
        <begin position="384"/>
        <end position="504"/>
    </location>
</feature>
<proteinExistence type="predicted"/>
<dbReference type="InterPro" id="IPR011011">
    <property type="entry name" value="Znf_FYVE_PHD"/>
</dbReference>
<feature type="region of interest" description="Disordered" evidence="1">
    <location>
        <begin position="157"/>
        <end position="229"/>
    </location>
</feature>
<feature type="compositionally biased region" description="Polar residues" evidence="1">
    <location>
        <begin position="216"/>
        <end position="229"/>
    </location>
</feature>